<dbReference type="PANTHER" id="PTHR43689">
    <property type="entry name" value="HYDROLASE"/>
    <property type="match status" value="1"/>
</dbReference>
<reference evidence="2 3" key="1">
    <citation type="journal article" date="2015" name="Stand. Genomic Sci.">
        <title>Genomic Encyclopedia of Bacterial and Archaeal Type Strains, Phase III: the genomes of soil and plant-associated and newly described type strains.</title>
        <authorList>
            <person name="Whitman W.B."/>
            <person name="Woyke T."/>
            <person name="Klenk H.P."/>
            <person name="Zhou Y."/>
            <person name="Lilburn T.G."/>
            <person name="Beck B.J."/>
            <person name="De Vos P."/>
            <person name="Vandamme P."/>
            <person name="Eisen J.A."/>
            <person name="Garrity G."/>
            <person name="Hugenholtz P."/>
            <person name="Kyrpides N.C."/>
        </authorList>
    </citation>
    <scope>NUCLEOTIDE SEQUENCE [LARGE SCALE GENOMIC DNA]</scope>
    <source>
        <strain evidence="2 3">CGMCC 1.10821</strain>
    </source>
</reference>
<sequence>MPATTSRISTTVRSYLKLTGLRTSFVLGGWFDAPATIHLAGELFCTPFASSRVRAAQTPCGDAVEGNFDLDGRRIHTYVWGDPQAQPYVLLAHGWSSHATRFLPWIGRLRAAGYAVVAFDQPAHGLSTGQRTNLLDFANTLEAVALRFGPAAALIGHSLGGAAVATALARGVPAERAVLIAPAADPVDAAMRFAGLVGLPQRLCQRMIAAFEAHIGFSFDAFQAHFNAPRIAHPALIVHDVEDREVPWAEGERYARFWPDSRLLSTQGLGHNRIAQDEGVITAALRFLRGEIVGERVVSSPNLPYGFA</sequence>
<dbReference type="Pfam" id="PF12146">
    <property type="entry name" value="Hydrolase_4"/>
    <property type="match status" value="1"/>
</dbReference>
<dbReference type="Proteomes" id="UP000315167">
    <property type="component" value="Unassembled WGS sequence"/>
</dbReference>
<protein>
    <submittedName>
        <fullName evidence="2">Serine aminopeptidase S33 family</fullName>
    </submittedName>
</protein>
<feature type="domain" description="Serine aminopeptidase S33" evidence="1">
    <location>
        <begin position="85"/>
        <end position="192"/>
    </location>
</feature>
<dbReference type="EMBL" id="VLKN01000003">
    <property type="protein sequence ID" value="TWI03895.1"/>
    <property type="molecule type" value="Genomic_DNA"/>
</dbReference>
<dbReference type="InterPro" id="IPR029058">
    <property type="entry name" value="AB_hydrolase_fold"/>
</dbReference>
<accession>A0A562L8I7</accession>
<dbReference type="Gene3D" id="3.40.50.1820">
    <property type="entry name" value="alpha/beta hydrolase"/>
    <property type="match status" value="1"/>
</dbReference>
<evidence type="ECO:0000259" key="1">
    <source>
        <dbReference type="Pfam" id="PF12146"/>
    </source>
</evidence>
<keyword evidence="2" id="KW-0645">Protease</keyword>
<keyword evidence="2" id="KW-0378">Hydrolase</keyword>
<comment type="caution">
    <text evidence="2">The sequence shown here is derived from an EMBL/GenBank/DDBJ whole genome shotgun (WGS) entry which is preliminary data.</text>
</comment>
<dbReference type="GO" id="GO:0004177">
    <property type="term" value="F:aminopeptidase activity"/>
    <property type="evidence" value="ECO:0007669"/>
    <property type="project" value="UniProtKB-KW"/>
</dbReference>
<dbReference type="OrthoDB" id="9785847at2"/>
<dbReference type="PANTHER" id="PTHR43689:SF8">
    <property type="entry name" value="ALPHA_BETA-HYDROLASES SUPERFAMILY PROTEIN"/>
    <property type="match status" value="1"/>
</dbReference>
<proteinExistence type="predicted"/>
<gene>
    <name evidence="2" type="ORF">IP90_01713</name>
</gene>
<dbReference type="AlphaFoldDB" id="A0A562L8I7"/>
<keyword evidence="3" id="KW-1185">Reference proteome</keyword>
<keyword evidence="2" id="KW-0031">Aminopeptidase</keyword>
<name>A0A562L8I7_9GAMM</name>
<dbReference type="InterPro" id="IPR022742">
    <property type="entry name" value="Hydrolase_4"/>
</dbReference>
<evidence type="ECO:0000313" key="2">
    <source>
        <dbReference type="EMBL" id="TWI03895.1"/>
    </source>
</evidence>
<evidence type="ECO:0000313" key="3">
    <source>
        <dbReference type="Proteomes" id="UP000315167"/>
    </source>
</evidence>
<dbReference type="SUPFAM" id="SSF53474">
    <property type="entry name" value="alpha/beta-Hydrolases"/>
    <property type="match status" value="1"/>
</dbReference>
<organism evidence="2 3">
    <name type="scientific">Luteimonas cucumeris</name>
    <dbReference type="NCBI Taxonomy" id="985012"/>
    <lineage>
        <taxon>Bacteria</taxon>
        <taxon>Pseudomonadati</taxon>
        <taxon>Pseudomonadota</taxon>
        <taxon>Gammaproteobacteria</taxon>
        <taxon>Lysobacterales</taxon>
        <taxon>Lysobacteraceae</taxon>
        <taxon>Luteimonas</taxon>
    </lineage>
</organism>